<evidence type="ECO:0000313" key="2">
    <source>
        <dbReference type="Proteomes" id="UP000308267"/>
    </source>
</evidence>
<organism evidence="1 2">
    <name type="scientific">Opisthorchis felineus</name>
    <dbReference type="NCBI Taxonomy" id="147828"/>
    <lineage>
        <taxon>Eukaryota</taxon>
        <taxon>Metazoa</taxon>
        <taxon>Spiralia</taxon>
        <taxon>Lophotrochozoa</taxon>
        <taxon>Platyhelminthes</taxon>
        <taxon>Trematoda</taxon>
        <taxon>Digenea</taxon>
        <taxon>Opisthorchiida</taxon>
        <taxon>Opisthorchiata</taxon>
        <taxon>Opisthorchiidae</taxon>
        <taxon>Opisthorchis</taxon>
    </lineage>
</organism>
<comment type="caution">
    <text evidence="1">The sequence shown here is derived from an EMBL/GenBank/DDBJ whole genome shotgun (WGS) entry which is preliminary data.</text>
</comment>
<evidence type="ECO:0000313" key="1">
    <source>
        <dbReference type="EMBL" id="TGZ58888.1"/>
    </source>
</evidence>
<keyword evidence="2" id="KW-1185">Reference proteome</keyword>
<sequence length="100" mass="10851">MHTQAVFESGWETERTEMMTNKHHNANQTRSTGRLNRGVESSASLTYMLMTPVGLSFRCVTPLAAPAPAVGRLRFHTSLAPLLSPSSAPSIFAAELVLIP</sequence>
<dbReference type="EMBL" id="SJOL01009080">
    <property type="protein sequence ID" value="TGZ58888.1"/>
    <property type="molecule type" value="Genomic_DNA"/>
</dbReference>
<reference evidence="1 2" key="1">
    <citation type="journal article" date="2019" name="BMC Genomics">
        <title>New insights from Opisthorchis felineus genome: update on genomics of the epidemiologically important liver flukes.</title>
        <authorList>
            <person name="Ershov N.I."/>
            <person name="Mordvinov V.A."/>
            <person name="Prokhortchouk E.B."/>
            <person name="Pakharukova M.Y."/>
            <person name="Gunbin K.V."/>
            <person name="Ustyantsev K."/>
            <person name="Genaev M.A."/>
            <person name="Blinov A.G."/>
            <person name="Mazur A."/>
            <person name="Boulygina E."/>
            <person name="Tsygankova S."/>
            <person name="Khrameeva E."/>
            <person name="Chekanov N."/>
            <person name="Fan G."/>
            <person name="Xiao A."/>
            <person name="Zhang H."/>
            <person name="Xu X."/>
            <person name="Yang H."/>
            <person name="Solovyev V."/>
            <person name="Lee S.M."/>
            <person name="Liu X."/>
            <person name="Afonnikov D.A."/>
            <person name="Skryabin K.G."/>
        </authorList>
    </citation>
    <scope>NUCLEOTIDE SEQUENCE [LARGE SCALE GENOMIC DNA]</scope>
    <source>
        <strain evidence="1">AK-0245</strain>
        <tissue evidence="1">Whole organism</tissue>
    </source>
</reference>
<accession>A0A4S2LEU6</accession>
<gene>
    <name evidence="1" type="ORF">CRM22_009385</name>
</gene>
<proteinExistence type="predicted"/>
<dbReference type="AlphaFoldDB" id="A0A4S2LEU6"/>
<dbReference type="Proteomes" id="UP000308267">
    <property type="component" value="Unassembled WGS sequence"/>
</dbReference>
<name>A0A4S2LEU6_OPIFE</name>
<protein>
    <submittedName>
        <fullName evidence="1">Uncharacterized protein</fullName>
    </submittedName>
</protein>